<name>A0A7W8CRD5_9BACL</name>
<sequence>MRLAMIQNGQAEQAAIISGGKAAAVAAVNKTYNENWQTNIFGLIESGELDGLTRWFNETGKAAIERGQLLVEDAESLSYGPLYRRPRKIWGIGLNYVDHASDLGEKAPNTEPASFMKPDTSIIGPGDTIEIPLQSERTTAEAELGVIIGKTCRDVEEGDVMPYIAGYTTIIDMTAEDILQKNPRYLTRAKSFDTFFSFGPQFVTKDEIGDLHALEVATVINGTVHRKNTIDHMTFSPEFLVSFHSKVMTLLPGDIISTGTPGAVPIQDGDQVECRIEGFEALANPCADLKASKTANRKEEEF</sequence>
<dbReference type="Proteomes" id="UP000525923">
    <property type="component" value="Unassembled WGS sequence"/>
</dbReference>
<feature type="domain" description="Fumarylacetoacetase-like C-terminal" evidence="3">
    <location>
        <begin position="88"/>
        <end position="285"/>
    </location>
</feature>
<evidence type="ECO:0000259" key="3">
    <source>
        <dbReference type="Pfam" id="PF01557"/>
    </source>
</evidence>
<dbReference type="PANTHER" id="PTHR11820">
    <property type="entry name" value="ACYLPYRUVASE"/>
    <property type="match status" value="1"/>
</dbReference>
<evidence type="ECO:0000313" key="5">
    <source>
        <dbReference type="Proteomes" id="UP000525923"/>
    </source>
</evidence>
<dbReference type="AlphaFoldDB" id="A0A7W8CRD5"/>
<comment type="caution">
    <text evidence="4">The sequence shown here is derived from an EMBL/GenBank/DDBJ whole genome shotgun (WGS) entry which is preliminary data.</text>
</comment>
<proteinExistence type="inferred from homology"/>
<protein>
    <submittedName>
        <fullName evidence="4">2-keto-4-pentenoate hydratase/2-oxohepta-3-ene-1,7-dioic acid hydratase in catechol pathway</fullName>
    </submittedName>
</protein>
<dbReference type="PANTHER" id="PTHR11820:SF7">
    <property type="entry name" value="ACYLPYRUVASE FAHD1, MITOCHONDRIAL"/>
    <property type="match status" value="1"/>
</dbReference>
<dbReference type="GO" id="GO:0018773">
    <property type="term" value="F:acetylpyruvate hydrolase activity"/>
    <property type="evidence" value="ECO:0007669"/>
    <property type="project" value="TreeGrafter"/>
</dbReference>
<evidence type="ECO:0000313" key="4">
    <source>
        <dbReference type="EMBL" id="MBB5180270.1"/>
    </source>
</evidence>
<dbReference type="SUPFAM" id="SSF56529">
    <property type="entry name" value="FAH"/>
    <property type="match status" value="1"/>
</dbReference>
<keyword evidence="2" id="KW-0479">Metal-binding</keyword>
<dbReference type="Gene3D" id="3.90.850.10">
    <property type="entry name" value="Fumarylacetoacetase-like, C-terminal domain"/>
    <property type="match status" value="1"/>
</dbReference>
<accession>A0A7W8CRD5</accession>
<dbReference type="OrthoDB" id="9805307at2"/>
<gene>
    <name evidence="4" type="ORF">HNQ44_001698</name>
</gene>
<evidence type="ECO:0000256" key="1">
    <source>
        <dbReference type="ARBA" id="ARBA00010211"/>
    </source>
</evidence>
<comment type="similarity">
    <text evidence="1">Belongs to the FAH family.</text>
</comment>
<reference evidence="4 5" key="1">
    <citation type="submission" date="2020-08" db="EMBL/GenBank/DDBJ databases">
        <title>Genomic Encyclopedia of Type Strains, Phase IV (KMG-IV): sequencing the most valuable type-strain genomes for metagenomic binning, comparative biology and taxonomic classification.</title>
        <authorList>
            <person name="Goeker M."/>
        </authorList>
    </citation>
    <scope>NUCLEOTIDE SEQUENCE [LARGE SCALE GENOMIC DNA]</scope>
    <source>
        <strain evidence="4 5">DSM 15895</strain>
    </source>
</reference>
<dbReference type="InterPro" id="IPR036663">
    <property type="entry name" value="Fumarylacetoacetase_C_sf"/>
</dbReference>
<dbReference type="InterPro" id="IPR011234">
    <property type="entry name" value="Fumarylacetoacetase-like_C"/>
</dbReference>
<dbReference type="GO" id="GO:0046872">
    <property type="term" value="F:metal ion binding"/>
    <property type="evidence" value="ECO:0007669"/>
    <property type="project" value="UniProtKB-KW"/>
</dbReference>
<organism evidence="4 5">
    <name type="scientific">Planococcus koreensis</name>
    <dbReference type="NCBI Taxonomy" id="112331"/>
    <lineage>
        <taxon>Bacteria</taxon>
        <taxon>Bacillati</taxon>
        <taxon>Bacillota</taxon>
        <taxon>Bacilli</taxon>
        <taxon>Bacillales</taxon>
        <taxon>Caryophanaceae</taxon>
        <taxon>Planococcus</taxon>
    </lineage>
</organism>
<keyword evidence="5" id="KW-1185">Reference proteome</keyword>
<dbReference type="Pfam" id="PF01557">
    <property type="entry name" value="FAA_hydrolase"/>
    <property type="match status" value="1"/>
</dbReference>
<evidence type="ECO:0000256" key="2">
    <source>
        <dbReference type="ARBA" id="ARBA00022723"/>
    </source>
</evidence>
<dbReference type="RefSeq" id="WP_135501987.1">
    <property type="nucleotide sequence ID" value="NZ_JACHHE010000004.1"/>
</dbReference>
<dbReference type="EMBL" id="JACHHE010000004">
    <property type="protein sequence ID" value="MBB5180270.1"/>
    <property type="molecule type" value="Genomic_DNA"/>
</dbReference>